<evidence type="ECO:0000313" key="1">
    <source>
        <dbReference type="EMBL" id="NBI56406.1"/>
    </source>
</evidence>
<accession>A0ABW9YUQ2</accession>
<keyword evidence="2" id="KW-1185">Reference proteome</keyword>
<sequence>RRVLSFVRLGKEVFRRLEYHINDSAIRWAQSTLILMARNNYRA</sequence>
<feature type="non-terminal residue" evidence="1">
    <location>
        <position position="1"/>
    </location>
</feature>
<reference evidence="1 2" key="1">
    <citation type="journal article" date="2017" name="Int. J. Syst. Evol. Microbiol.">
        <title>Photobacterium alginatilyticum sp. nov., a marine bacterium isolated from bottom seawater.</title>
        <authorList>
            <person name="Wang X."/>
            <person name="Wang Y."/>
            <person name="Yang X."/>
            <person name="Sun H."/>
            <person name="Li B."/>
            <person name="Zhang X.H."/>
        </authorList>
    </citation>
    <scope>NUCLEOTIDE SEQUENCE [LARGE SCALE GENOMIC DNA]</scope>
    <source>
        <strain evidence="1 2">P03D4</strain>
    </source>
</reference>
<dbReference type="Proteomes" id="UP000738517">
    <property type="component" value="Unassembled WGS sequence"/>
</dbReference>
<evidence type="ECO:0000313" key="2">
    <source>
        <dbReference type="Proteomes" id="UP000738517"/>
    </source>
</evidence>
<proteinExistence type="predicted"/>
<dbReference type="EMBL" id="RSEJ01000141">
    <property type="protein sequence ID" value="NBI56406.1"/>
    <property type="molecule type" value="Genomic_DNA"/>
</dbReference>
<name>A0ABW9YUQ2_9GAMM</name>
<comment type="caution">
    <text evidence="1">The sequence shown here is derived from an EMBL/GenBank/DDBJ whole genome shotgun (WGS) entry which is preliminary data.</text>
</comment>
<gene>
    <name evidence="1" type="ORF">EIZ48_28550</name>
</gene>
<protein>
    <submittedName>
        <fullName evidence="1">IS4 family transposase</fullName>
    </submittedName>
</protein>
<organism evidence="1 2">
    <name type="scientific">Photobacterium alginatilyticum</name>
    <dbReference type="NCBI Taxonomy" id="1775171"/>
    <lineage>
        <taxon>Bacteria</taxon>
        <taxon>Pseudomonadati</taxon>
        <taxon>Pseudomonadota</taxon>
        <taxon>Gammaproteobacteria</taxon>
        <taxon>Vibrionales</taxon>
        <taxon>Vibrionaceae</taxon>
        <taxon>Photobacterium</taxon>
    </lineage>
</organism>